<evidence type="ECO:0000256" key="1">
    <source>
        <dbReference type="PROSITE-ProRule" id="PRU00024"/>
    </source>
</evidence>
<reference evidence="4" key="1">
    <citation type="submission" date="2021-03" db="EMBL/GenBank/DDBJ databases">
        <authorList>
            <person name="Bekaert M."/>
        </authorList>
    </citation>
    <scope>NUCLEOTIDE SEQUENCE</scope>
</reference>
<keyword evidence="1" id="KW-0862">Zinc</keyword>
<keyword evidence="5" id="KW-1185">Reference proteome</keyword>
<keyword evidence="2" id="KW-0175">Coiled coil</keyword>
<organism evidence="4 5">
    <name type="scientific">Mytilus edulis</name>
    <name type="common">Blue mussel</name>
    <dbReference type="NCBI Taxonomy" id="6550"/>
    <lineage>
        <taxon>Eukaryota</taxon>
        <taxon>Metazoa</taxon>
        <taxon>Spiralia</taxon>
        <taxon>Lophotrochozoa</taxon>
        <taxon>Mollusca</taxon>
        <taxon>Bivalvia</taxon>
        <taxon>Autobranchia</taxon>
        <taxon>Pteriomorphia</taxon>
        <taxon>Mytilida</taxon>
        <taxon>Mytiloidea</taxon>
        <taxon>Mytilidae</taxon>
        <taxon>Mytilinae</taxon>
        <taxon>Mytilus</taxon>
    </lineage>
</organism>
<dbReference type="CDD" id="cd19757">
    <property type="entry name" value="Bbox1"/>
    <property type="match status" value="1"/>
</dbReference>
<evidence type="ECO:0000256" key="2">
    <source>
        <dbReference type="SAM" id="Coils"/>
    </source>
</evidence>
<feature type="domain" description="B box-type" evidence="3">
    <location>
        <begin position="62"/>
        <end position="103"/>
    </location>
</feature>
<accession>A0A8S3T6A2</accession>
<dbReference type="OrthoDB" id="6046813at2759"/>
<gene>
    <name evidence="4" type="ORF">MEDL_42064</name>
</gene>
<dbReference type="CDD" id="cd19776">
    <property type="entry name" value="Bbox2_TRIM25_C-IV"/>
    <property type="match status" value="1"/>
</dbReference>
<dbReference type="InterPro" id="IPR011044">
    <property type="entry name" value="Quino_amine_DH_bsu"/>
</dbReference>
<protein>
    <recommendedName>
        <fullName evidence="3">B box-type domain-containing protein</fullName>
    </recommendedName>
</protein>
<feature type="domain" description="B box-type" evidence="3">
    <location>
        <begin position="2"/>
        <end position="52"/>
    </location>
</feature>
<keyword evidence="1" id="KW-0479">Metal-binding</keyword>
<proteinExistence type="predicted"/>
<dbReference type="Proteomes" id="UP000683360">
    <property type="component" value="Unassembled WGS sequence"/>
</dbReference>
<comment type="caution">
    <text evidence="4">The sequence shown here is derived from an EMBL/GenBank/DDBJ whole genome shotgun (WGS) entry which is preliminary data.</text>
</comment>
<dbReference type="InterPro" id="IPR000315">
    <property type="entry name" value="Znf_B-box"/>
</dbReference>
<dbReference type="SUPFAM" id="SSF57845">
    <property type="entry name" value="B-box zinc-binding domain"/>
    <property type="match status" value="1"/>
</dbReference>
<dbReference type="EMBL" id="CAJPWZ010002016">
    <property type="protein sequence ID" value="CAG2229159.1"/>
    <property type="molecule type" value="Genomic_DNA"/>
</dbReference>
<dbReference type="PROSITE" id="PS50119">
    <property type="entry name" value="ZF_BBOX"/>
    <property type="match status" value="2"/>
</dbReference>
<dbReference type="GO" id="GO:0061630">
    <property type="term" value="F:ubiquitin protein ligase activity"/>
    <property type="evidence" value="ECO:0007669"/>
    <property type="project" value="TreeGrafter"/>
</dbReference>
<dbReference type="SUPFAM" id="SSF50969">
    <property type="entry name" value="YVTN repeat-like/Quinoprotein amine dehydrogenase"/>
    <property type="match status" value="1"/>
</dbReference>
<evidence type="ECO:0000313" key="5">
    <source>
        <dbReference type="Proteomes" id="UP000683360"/>
    </source>
</evidence>
<dbReference type="GO" id="GO:0005654">
    <property type="term" value="C:nucleoplasm"/>
    <property type="evidence" value="ECO:0007669"/>
    <property type="project" value="TreeGrafter"/>
</dbReference>
<sequence>MSNSIFCGPCGYTEIDKDAEKWCTVCEEGLCAGCEKVHTSIKTSRNHWIISTEDYKQIKNISVSLKCKDHDSQLEMYCKTHDVAVCLSCVPSHHRACSDVIPLDKAAENAKLSTTLTDFEDTLTAALQSLQEIIIAQNSALENLEGQKHTIKNTINDTRQRIIKKLDNLEKQILLELDTKHSDCKSAEGKLLNRLKKSDHILSCLSEQTSRLKLFASDIQLFLGMRQIDETVFKEVESVKESIKSVQNSEVCFQLNPSIIALMNEVDQLGEIFIKKTTINLPFKEATVNRAQIQFPVQEIKSIDNIQFQLRKTVNVEKKNTSMWLTGCTMLSNGNVLIADYVGKNFIMEYSEDGEHIRDIPCSNEPFDFTVMGSEHIAVSYGDSKYIEILDMKNAPVGSNYVQCNGECYGISYQDNKLFINMNGIVITNITGKVLKTLNINWQYQRLYLKTTKDKIYFTSNSTVTCISMSGEKIWEHTMKSSVSLRGITVDDHENVYNLVE</sequence>
<dbReference type="PANTHER" id="PTHR25462">
    <property type="entry name" value="BONUS, ISOFORM C-RELATED"/>
    <property type="match status" value="1"/>
</dbReference>
<dbReference type="PANTHER" id="PTHR25462:SF296">
    <property type="entry name" value="MEIOTIC P26, ISOFORM F"/>
    <property type="match status" value="1"/>
</dbReference>
<dbReference type="GO" id="GO:0008270">
    <property type="term" value="F:zinc ion binding"/>
    <property type="evidence" value="ECO:0007669"/>
    <property type="project" value="UniProtKB-KW"/>
</dbReference>
<dbReference type="InterPro" id="IPR047153">
    <property type="entry name" value="TRIM45/56/19-like"/>
</dbReference>
<evidence type="ECO:0000313" key="4">
    <source>
        <dbReference type="EMBL" id="CAG2229159.1"/>
    </source>
</evidence>
<dbReference type="Gene3D" id="3.30.160.60">
    <property type="entry name" value="Classic Zinc Finger"/>
    <property type="match status" value="1"/>
</dbReference>
<dbReference type="AlphaFoldDB" id="A0A8S3T6A2"/>
<name>A0A8S3T6A2_MYTED</name>
<feature type="coiled-coil region" evidence="2">
    <location>
        <begin position="127"/>
        <end position="172"/>
    </location>
</feature>
<evidence type="ECO:0000259" key="3">
    <source>
        <dbReference type="PROSITE" id="PS50119"/>
    </source>
</evidence>
<keyword evidence="1" id="KW-0863">Zinc-finger</keyword>